<dbReference type="EMBL" id="JABSTU010000003">
    <property type="protein sequence ID" value="KAH8036364.1"/>
    <property type="molecule type" value="Genomic_DNA"/>
</dbReference>
<evidence type="ECO:0000313" key="3">
    <source>
        <dbReference type="Proteomes" id="UP000821866"/>
    </source>
</evidence>
<name>A0A9J6EQD7_RHIMP</name>
<comment type="caution">
    <text evidence="2">The sequence shown here is derived from an EMBL/GenBank/DDBJ whole genome shotgun (WGS) entry which is preliminary data.</text>
</comment>
<evidence type="ECO:0000313" key="2">
    <source>
        <dbReference type="EMBL" id="KAH8036364.1"/>
    </source>
</evidence>
<dbReference type="VEuPathDB" id="VectorBase:LOC119169594"/>
<gene>
    <name evidence="2" type="ORF">HPB51_025705</name>
</gene>
<sequence length="554" mass="63237">MRVVGRWWGGGWMADRRCVDGGQIEDKESGGHRYPGLGNPLRNGDPEDEDDGIVKSHDEGYERATSHEDVFAADHASAALFLNDFRRTAICRVKKGEANNPMKPQPYTSFQEKDHADLAKSYWGFEITPGNEKQNVDDEKSIPSCMGVPRHNFAYDFIHIDKASSHLTKFINQFPFKGHVGTPIVNYEYQFRGVAWLKMDPTYNAGNDLLTRTQLGLPTDVVFYITSNLSNYESYEQKPDLNVTMRLRPDDMHTRHSLIEAREKYQIQTCLNQEQGLEEMEKVYDPLHAGQYSYTQFQNGESLYMTCFPLQTTEKLRQFVITFVRGFEQGPTHYGVTAVALHTRGTTLPHVHVLHDCSWSNRTCRCVLFAGFVRRLNRSSIWSTNASAWHLYNLVQYLNNEPRLLDYLKVGGSDWGRDIRTEVLGQFQSPGHEPAGVLEILHPKLSHSVACDDAHGGQTSGGDADKVYARKGTKCQKRAKEVSEGSMYDWLRENPVSPLSNIVRTAKRLADPVFRFIRLDDKRLQQAIKVFNDEMCSYTILDFIEMYKKHAATL</sequence>
<dbReference type="InterPro" id="IPR003433">
    <property type="entry name" value="Capsid_VP4_densovirus"/>
</dbReference>
<dbReference type="VEuPathDB" id="VectorBase:LOC119166847"/>
<dbReference type="Pfam" id="PF02336">
    <property type="entry name" value="Denso_VP4"/>
    <property type="match status" value="1"/>
</dbReference>
<reference evidence="2" key="2">
    <citation type="submission" date="2021-09" db="EMBL/GenBank/DDBJ databases">
        <authorList>
            <person name="Jia N."/>
            <person name="Wang J."/>
            <person name="Shi W."/>
            <person name="Du L."/>
            <person name="Sun Y."/>
            <person name="Zhan W."/>
            <person name="Jiang J."/>
            <person name="Wang Q."/>
            <person name="Zhang B."/>
            <person name="Ji P."/>
            <person name="Sakyi L.B."/>
            <person name="Cui X."/>
            <person name="Yuan T."/>
            <person name="Jiang B."/>
            <person name="Yang W."/>
            <person name="Lam T.T.-Y."/>
            <person name="Chang Q."/>
            <person name="Ding S."/>
            <person name="Wang X."/>
            <person name="Zhu J."/>
            <person name="Ruan X."/>
            <person name="Zhao L."/>
            <person name="Wei J."/>
            <person name="Que T."/>
            <person name="Du C."/>
            <person name="Cheng J."/>
            <person name="Dai P."/>
            <person name="Han X."/>
            <person name="Huang E."/>
            <person name="Gao Y."/>
            <person name="Liu J."/>
            <person name="Shao H."/>
            <person name="Ye R."/>
            <person name="Li L."/>
            <person name="Wei W."/>
            <person name="Wang X."/>
            <person name="Wang C."/>
            <person name="Huo Q."/>
            <person name="Li W."/>
            <person name="Guo W."/>
            <person name="Chen H."/>
            <person name="Chen S."/>
            <person name="Zhou L."/>
            <person name="Zhou L."/>
            <person name="Ni X."/>
            <person name="Tian J."/>
            <person name="Zhou Y."/>
            <person name="Sheng Y."/>
            <person name="Liu T."/>
            <person name="Pan Y."/>
            <person name="Xia L."/>
            <person name="Li J."/>
            <person name="Zhao F."/>
            <person name="Cao W."/>
        </authorList>
    </citation>
    <scope>NUCLEOTIDE SEQUENCE</scope>
    <source>
        <strain evidence="2">Rmic-2018</strain>
        <tissue evidence="2">Larvae</tissue>
    </source>
</reference>
<reference evidence="2" key="1">
    <citation type="journal article" date="2020" name="Cell">
        <title>Large-Scale Comparative Analyses of Tick Genomes Elucidate Their Genetic Diversity and Vector Capacities.</title>
        <authorList>
            <consortium name="Tick Genome and Microbiome Consortium (TIGMIC)"/>
            <person name="Jia N."/>
            <person name="Wang J."/>
            <person name="Shi W."/>
            <person name="Du L."/>
            <person name="Sun Y."/>
            <person name="Zhan W."/>
            <person name="Jiang J.F."/>
            <person name="Wang Q."/>
            <person name="Zhang B."/>
            <person name="Ji P."/>
            <person name="Bell-Sakyi L."/>
            <person name="Cui X.M."/>
            <person name="Yuan T.T."/>
            <person name="Jiang B.G."/>
            <person name="Yang W.F."/>
            <person name="Lam T.T."/>
            <person name="Chang Q.C."/>
            <person name="Ding S.J."/>
            <person name="Wang X.J."/>
            <person name="Zhu J.G."/>
            <person name="Ruan X.D."/>
            <person name="Zhao L."/>
            <person name="Wei J.T."/>
            <person name="Ye R.Z."/>
            <person name="Que T.C."/>
            <person name="Du C.H."/>
            <person name="Zhou Y.H."/>
            <person name="Cheng J.X."/>
            <person name="Dai P.F."/>
            <person name="Guo W.B."/>
            <person name="Han X.H."/>
            <person name="Huang E.J."/>
            <person name="Li L.F."/>
            <person name="Wei W."/>
            <person name="Gao Y.C."/>
            <person name="Liu J.Z."/>
            <person name="Shao H.Z."/>
            <person name="Wang X."/>
            <person name="Wang C.C."/>
            <person name="Yang T.C."/>
            <person name="Huo Q.B."/>
            <person name="Li W."/>
            <person name="Chen H.Y."/>
            <person name="Chen S.E."/>
            <person name="Zhou L.G."/>
            <person name="Ni X.B."/>
            <person name="Tian J.H."/>
            <person name="Sheng Y."/>
            <person name="Liu T."/>
            <person name="Pan Y.S."/>
            <person name="Xia L.Y."/>
            <person name="Li J."/>
            <person name="Zhao F."/>
            <person name="Cao W.C."/>
        </authorList>
    </citation>
    <scope>NUCLEOTIDE SEQUENCE</scope>
    <source>
        <strain evidence="2">Rmic-2018</strain>
    </source>
</reference>
<evidence type="ECO:0000256" key="1">
    <source>
        <dbReference type="SAM" id="MobiDB-lite"/>
    </source>
</evidence>
<feature type="region of interest" description="Disordered" evidence="1">
    <location>
        <begin position="23"/>
        <end position="52"/>
    </location>
</feature>
<organism evidence="2 3">
    <name type="scientific">Rhipicephalus microplus</name>
    <name type="common">Cattle tick</name>
    <name type="synonym">Boophilus microplus</name>
    <dbReference type="NCBI Taxonomy" id="6941"/>
    <lineage>
        <taxon>Eukaryota</taxon>
        <taxon>Metazoa</taxon>
        <taxon>Ecdysozoa</taxon>
        <taxon>Arthropoda</taxon>
        <taxon>Chelicerata</taxon>
        <taxon>Arachnida</taxon>
        <taxon>Acari</taxon>
        <taxon>Parasitiformes</taxon>
        <taxon>Ixodida</taxon>
        <taxon>Ixodoidea</taxon>
        <taxon>Ixodidae</taxon>
        <taxon>Rhipicephalinae</taxon>
        <taxon>Rhipicephalus</taxon>
        <taxon>Boophilus</taxon>
    </lineage>
</organism>
<accession>A0A9J6EQD7</accession>
<dbReference type="AlphaFoldDB" id="A0A9J6EQD7"/>
<dbReference type="Proteomes" id="UP000821866">
    <property type="component" value="Chromosome 11"/>
</dbReference>
<keyword evidence="3" id="KW-1185">Reference proteome</keyword>
<proteinExistence type="predicted"/>
<protein>
    <submittedName>
        <fullName evidence="2">Uncharacterized protein</fullName>
    </submittedName>
</protein>